<dbReference type="Gene3D" id="3.30.450.20">
    <property type="entry name" value="PAS domain"/>
    <property type="match status" value="1"/>
</dbReference>
<sequence>MSEVFGLRKERKEMLKELIRKIHKGEDPEKLKTRFKDIFGSVTTTEIAEIEQELIQEGMPREEVMRLCEIHLKVFEEALEKDKVDSQAGHPVTILMSEHKKLIEFSERLKKAVEELKLAGDFEEGEDKLREIIDIVDHFKEAEKHYLREENVLFPYLEKHGITEPPAIMWMDHDKIRSIKKGIFNMVESFQGFSFENFVNTLLYKAVELGDTMSSHFYKENNILFPMGLHVITEEEWRDIRIQFDEIGYCCFTPPEVLTPVERKKEVSVQVEDKMRLPSGSFTLAELKAVLNTLPVDITFVDKNDEVKYFNETKDRIFVRTRAVIGRKVQQCHPQKSVHIVEKILDEFKKGTKDHADFWINVNGRLIYIRYFAVRDEDGNYLGTLEVTQDITEIKKIEGERRLLDW</sequence>
<organism evidence="2 3">
    <name type="scientific">Dictyoglomus turgidum (strain DSM 6724 / Z-1310)</name>
    <dbReference type="NCBI Taxonomy" id="515635"/>
    <lineage>
        <taxon>Bacteria</taxon>
        <taxon>Pseudomonadati</taxon>
        <taxon>Dictyoglomota</taxon>
        <taxon>Dictyoglomia</taxon>
        <taxon>Dictyoglomales</taxon>
        <taxon>Dictyoglomaceae</taxon>
        <taxon>Dictyoglomus</taxon>
    </lineage>
</organism>
<dbReference type="InterPro" id="IPR000014">
    <property type="entry name" value="PAS"/>
</dbReference>
<dbReference type="Pfam" id="PF04282">
    <property type="entry name" value="DUF438"/>
    <property type="match status" value="1"/>
</dbReference>
<evidence type="ECO:0000259" key="1">
    <source>
        <dbReference type="PROSITE" id="PS50113"/>
    </source>
</evidence>
<evidence type="ECO:0000313" key="2">
    <source>
        <dbReference type="EMBL" id="ACK42854.1"/>
    </source>
</evidence>
<accession>B8E2L0</accession>
<proteinExistence type="predicted"/>
<dbReference type="AlphaFoldDB" id="B8E2L0"/>
<dbReference type="InterPro" id="IPR007380">
    <property type="entry name" value="DUF438"/>
</dbReference>
<keyword evidence="3" id="KW-1185">Reference proteome</keyword>
<feature type="domain" description="PAC" evidence="1">
    <location>
        <begin position="353"/>
        <end position="403"/>
    </location>
</feature>
<dbReference type="InterPro" id="IPR000700">
    <property type="entry name" value="PAS-assoc_C"/>
</dbReference>
<dbReference type="SUPFAM" id="SSF55785">
    <property type="entry name" value="PYP-like sensor domain (PAS domain)"/>
    <property type="match status" value="1"/>
</dbReference>
<dbReference type="InterPro" id="IPR035965">
    <property type="entry name" value="PAS-like_dom_sf"/>
</dbReference>
<dbReference type="EnsemblBacteria" id="ACK42854">
    <property type="protein sequence ID" value="ACK42854"/>
    <property type="gene ID" value="Dtur_1580"/>
</dbReference>
<dbReference type="InterPro" id="IPR012312">
    <property type="entry name" value="Hemerythrin-like"/>
</dbReference>
<dbReference type="PANTHER" id="PTHR39966">
    <property type="entry name" value="BLL2471 PROTEIN-RELATED"/>
    <property type="match status" value="1"/>
</dbReference>
<dbReference type="KEGG" id="dtu:Dtur_1580"/>
<gene>
    <name evidence="2" type="ordered locus">Dtur_1580</name>
</gene>
<dbReference type="InParanoid" id="B8E2L0"/>
<reference evidence="3" key="1">
    <citation type="journal article" date="2016" name="Front. Microbiol.">
        <title>The complete genome sequence of hyperthermophile Dictyoglomus turgidum DSM 6724 reveals a specialized carbohydrate fermentor.</title>
        <authorList>
            <person name="Brumm P.J."/>
            <person name="Gowda K."/>
            <person name="Robb F.T."/>
            <person name="Mead D.A."/>
        </authorList>
    </citation>
    <scope>NUCLEOTIDE SEQUENCE [LARGE SCALE GENOMIC DNA]</scope>
    <source>
        <strain evidence="3">DSM 6724 / Z-1310</strain>
    </source>
</reference>
<dbReference type="Pfam" id="PF01814">
    <property type="entry name" value="Hemerythrin"/>
    <property type="match status" value="1"/>
</dbReference>
<dbReference type="STRING" id="515635.Dtur_1580"/>
<dbReference type="PANTHER" id="PTHR39966:SF3">
    <property type="entry name" value="DUF438 DOMAIN-CONTAINING PROTEIN"/>
    <property type="match status" value="1"/>
</dbReference>
<dbReference type="PATRIC" id="fig|515635.4.peg.1628"/>
<dbReference type="Gene3D" id="1.20.120.520">
    <property type="entry name" value="nmb1532 protein domain like"/>
    <property type="match status" value="1"/>
</dbReference>
<dbReference type="NCBIfam" id="TIGR00229">
    <property type="entry name" value="sensory_box"/>
    <property type="match status" value="1"/>
</dbReference>
<dbReference type="OrthoDB" id="9769774at2"/>
<dbReference type="RefSeq" id="WP_012583929.1">
    <property type="nucleotide sequence ID" value="NC_011661.1"/>
</dbReference>
<protein>
    <submittedName>
        <fullName evidence="2">PAS/PAC sensor protein</fullName>
    </submittedName>
</protein>
<dbReference type="eggNOG" id="COG2461">
    <property type="taxonomic scope" value="Bacteria"/>
</dbReference>
<dbReference type="PROSITE" id="PS50113">
    <property type="entry name" value="PAC"/>
    <property type="match status" value="1"/>
</dbReference>
<dbReference type="EMBL" id="CP001251">
    <property type="protein sequence ID" value="ACK42854.1"/>
    <property type="molecule type" value="Genomic_DNA"/>
</dbReference>
<name>B8E2L0_DICTD</name>
<dbReference type="HOGENOM" id="CLU_026706_1_0_0"/>
<evidence type="ECO:0000313" key="3">
    <source>
        <dbReference type="Proteomes" id="UP000007719"/>
    </source>
</evidence>
<dbReference type="Pfam" id="PF13596">
    <property type="entry name" value="PAS_10"/>
    <property type="match status" value="1"/>
</dbReference>
<dbReference type="Proteomes" id="UP000007719">
    <property type="component" value="Chromosome"/>
</dbReference>